<accession>A0A1M7SF98</accession>
<evidence type="ECO:0000256" key="1">
    <source>
        <dbReference type="SAM" id="Phobius"/>
    </source>
</evidence>
<sequence>MEYCWARDDKTYEELVKIFDENDIKYELSIEKVLTGKHIIKYQKIYIFHVEASSRNKVDRILSENSDCIEDEYCLSRFVKVNAKLTQKEDILSLVSVVLFVISFVTTVLLSLTNSRYIAIALLFSMCSIIFFGAVYAKKHPMGIMITVCYEAIVVVISSLYFYKKYKYDYVSYKVMYSQLLPFVLLLLMITHILIQMKKGIKRYQWNCFIEKIQFIGISIGCMFVIVTTTIITYGLLYQSYHEDVYFYYSEKCNNLEGTGQQIINFGEGYRQLTYIEEKEADSLKIVAYYAVNSDKDYSNLWPYRLDVFINNDLRYHIEPGIYNIDSKDSISNYYCEEYLKFSLATYLGTSYGDTYTGAEIIKELALQESFIAKIMEVLVIASILAILQKFIDNNMQEEKCKMGK</sequence>
<keyword evidence="1" id="KW-0812">Transmembrane</keyword>
<dbReference type="Proteomes" id="UP000184097">
    <property type="component" value="Unassembled WGS sequence"/>
</dbReference>
<evidence type="ECO:0000313" key="2">
    <source>
        <dbReference type="EMBL" id="SHN57178.1"/>
    </source>
</evidence>
<organism evidence="2 3">
    <name type="scientific">Butyrivibrio hungatei DSM 14810</name>
    <dbReference type="NCBI Taxonomy" id="1121132"/>
    <lineage>
        <taxon>Bacteria</taxon>
        <taxon>Bacillati</taxon>
        <taxon>Bacillota</taxon>
        <taxon>Clostridia</taxon>
        <taxon>Lachnospirales</taxon>
        <taxon>Lachnospiraceae</taxon>
        <taxon>Butyrivibrio</taxon>
    </lineage>
</organism>
<proteinExistence type="predicted"/>
<gene>
    <name evidence="2" type="ORF">SAMN02745247_01658</name>
</gene>
<name>A0A1M7SF98_9FIRM</name>
<feature type="transmembrane region" description="Helical" evidence="1">
    <location>
        <begin position="215"/>
        <end position="237"/>
    </location>
</feature>
<feature type="transmembrane region" description="Helical" evidence="1">
    <location>
        <begin position="91"/>
        <end position="111"/>
    </location>
</feature>
<keyword evidence="1" id="KW-1133">Transmembrane helix</keyword>
<feature type="transmembrane region" description="Helical" evidence="1">
    <location>
        <begin position="175"/>
        <end position="195"/>
    </location>
</feature>
<feature type="transmembrane region" description="Helical" evidence="1">
    <location>
        <begin position="117"/>
        <end position="137"/>
    </location>
</feature>
<feature type="transmembrane region" description="Helical" evidence="1">
    <location>
        <begin position="144"/>
        <end position="163"/>
    </location>
</feature>
<evidence type="ECO:0000313" key="3">
    <source>
        <dbReference type="Proteomes" id="UP000184097"/>
    </source>
</evidence>
<protein>
    <submittedName>
        <fullName evidence="2">Uncharacterized protein</fullName>
    </submittedName>
</protein>
<dbReference type="AlphaFoldDB" id="A0A1M7SF98"/>
<keyword evidence="1" id="KW-0472">Membrane</keyword>
<reference evidence="2 3" key="1">
    <citation type="submission" date="2016-12" db="EMBL/GenBank/DDBJ databases">
        <authorList>
            <person name="Song W.-J."/>
            <person name="Kurnit D.M."/>
        </authorList>
    </citation>
    <scope>NUCLEOTIDE SEQUENCE [LARGE SCALE GENOMIC DNA]</scope>
    <source>
        <strain evidence="2 3">DSM 14810</strain>
    </source>
</reference>
<dbReference type="EMBL" id="FRDH01000006">
    <property type="protein sequence ID" value="SHN57178.1"/>
    <property type="molecule type" value="Genomic_DNA"/>
</dbReference>